<keyword evidence="5" id="KW-0547">Nucleotide-binding</keyword>
<dbReference type="InterPro" id="IPR027417">
    <property type="entry name" value="P-loop_NTPase"/>
</dbReference>
<dbReference type="PANTHER" id="PTHR24220">
    <property type="entry name" value="IMPORT ATP-BINDING PROTEIN"/>
    <property type="match status" value="1"/>
</dbReference>
<dbReference type="InterPro" id="IPR003439">
    <property type="entry name" value="ABC_transporter-like_ATP-bd"/>
</dbReference>
<dbReference type="PROSITE" id="PS50893">
    <property type="entry name" value="ABC_TRANSPORTER_2"/>
    <property type="match status" value="1"/>
</dbReference>
<feature type="domain" description="ABC transporter" evidence="7">
    <location>
        <begin position="2"/>
        <end position="222"/>
    </location>
</feature>
<comment type="similarity">
    <text evidence="2">Belongs to the ABC transporter superfamily.</text>
</comment>
<evidence type="ECO:0000259" key="7">
    <source>
        <dbReference type="PROSITE" id="PS50893"/>
    </source>
</evidence>
<dbReference type="GO" id="GO:0005524">
    <property type="term" value="F:ATP binding"/>
    <property type="evidence" value="ECO:0007669"/>
    <property type="project" value="UniProtKB-KW"/>
</dbReference>
<evidence type="ECO:0000256" key="3">
    <source>
        <dbReference type="ARBA" id="ARBA00020019"/>
    </source>
</evidence>
<dbReference type="EMBL" id="DSRP01000402">
    <property type="protein sequence ID" value="HGG92445.1"/>
    <property type="molecule type" value="Genomic_DNA"/>
</dbReference>
<dbReference type="GO" id="GO:0016887">
    <property type="term" value="F:ATP hydrolysis activity"/>
    <property type="evidence" value="ECO:0007669"/>
    <property type="project" value="InterPro"/>
</dbReference>
<comment type="function">
    <text evidence="1">Part of the ABC transporter FtsEX involved in cellular division. Important for assembly or stability of the septal ring.</text>
</comment>
<organism evidence="8">
    <name type="scientific">Fundidesulfovibrio putealis</name>
    <dbReference type="NCBI Taxonomy" id="270496"/>
    <lineage>
        <taxon>Bacteria</taxon>
        <taxon>Pseudomonadati</taxon>
        <taxon>Thermodesulfobacteriota</taxon>
        <taxon>Desulfovibrionia</taxon>
        <taxon>Desulfovibrionales</taxon>
        <taxon>Desulfovibrionaceae</taxon>
        <taxon>Fundidesulfovibrio</taxon>
    </lineage>
</organism>
<sequence>MLQALNVTKSFGDTRVLDDVSVDIAQGEFACVVGRSGSGKSTLLNVLSTLLRPDRGSVRYQGRDITALKEGALNALRHKDFSIVFQLHHLLPYLTARENVLLPFMNSLTPVTQEQRGKAMHCLERVGLTGKEDRLPGKLSGGEQQRVAIARALVKSPGVLFADEPTGSLDKKNGDGIMELLRDLNRDGVTVVVVTHDLGYAKLASRTVVMEDGRVVEGAAAAC</sequence>
<dbReference type="AlphaFoldDB" id="A0A7C4AGV5"/>
<dbReference type="GO" id="GO:0005886">
    <property type="term" value="C:plasma membrane"/>
    <property type="evidence" value="ECO:0007669"/>
    <property type="project" value="TreeGrafter"/>
</dbReference>
<evidence type="ECO:0000256" key="2">
    <source>
        <dbReference type="ARBA" id="ARBA00005417"/>
    </source>
</evidence>
<dbReference type="CDD" id="cd03255">
    <property type="entry name" value="ABC_MJ0796_LolCDE_FtsE"/>
    <property type="match status" value="1"/>
</dbReference>
<dbReference type="FunFam" id="3.40.50.300:FF:000056">
    <property type="entry name" value="Cell division ATP-binding protein FtsE"/>
    <property type="match status" value="1"/>
</dbReference>
<dbReference type="InterPro" id="IPR003593">
    <property type="entry name" value="AAA+_ATPase"/>
</dbReference>
<dbReference type="SUPFAM" id="SSF52540">
    <property type="entry name" value="P-loop containing nucleoside triphosphate hydrolases"/>
    <property type="match status" value="1"/>
</dbReference>
<dbReference type="Gene3D" id="3.40.50.300">
    <property type="entry name" value="P-loop containing nucleotide triphosphate hydrolases"/>
    <property type="match status" value="1"/>
</dbReference>
<name>A0A7C4AGV5_9BACT</name>
<evidence type="ECO:0000313" key="8">
    <source>
        <dbReference type="EMBL" id="HGG92445.1"/>
    </source>
</evidence>
<keyword evidence="4" id="KW-0813">Transport</keyword>
<dbReference type="SMART" id="SM00382">
    <property type="entry name" value="AAA"/>
    <property type="match status" value="1"/>
</dbReference>
<keyword evidence="6 8" id="KW-0067">ATP-binding</keyword>
<accession>A0A7C4AGV5</accession>
<dbReference type="InterPro" id="IPR015854">
    <property type="entry name" value="ABC_transpr_LolD-like"/>
</dbReference>
<evidence type="ECO:0000256" key="6">
    <source>
        <dbReference type="ARBA" id="ARBA00022840"/>
    </source>
</evidence>
<dbReference type="PROSITE" id="PS00211">
    <property type="entry name" value="ABC_TRANSPORTER_1"/>
    <property type="match status" value="1"/>
</dbReference>
<dbReference type="InterPro" id="IPR017911">
    <property type="entry name" value="MacB-like_ATP-bd"/>
</dbReference>
<evidence type="ECO:0000256" key="4">
    <source>
        <dbReference type="ARBA" id="ARBA00022448"/>
    </source>
</evidence>
<evidence type="ECO:0000256" key="5">
    <source>
        <dbReference type="ARBA" id="ARBA00022741"/>
    </source>
</evidence>
<comment type="caution">
    <text evidence="8">The sequence shown here is derived from an EMBL/GenBank/DDBJ whole genome shotgun (WGS) entry which is preliminary data.</text>
</comment>
<dbReference type="GO" id="GO:0022857">
    <property type="term" value="F:transmembrane transporter activity"/>
    <property type="evidence" value="ECO:0007669"/>
    <property type="project" value="TreeGrafter"/>
</dbReference>
<evidence type="ECO:0000256" key="1">
    <source>
        <dbReference type="ARBA" id="ARBA00002579"/>
    </source>
</evidence>
<gene>
    <name evidence="8" type="ORF">ENR59_05775</name>
</gene>
<reference evidence="8" key="1">
    <citation type="journal article" date="2020" name="mSystems">
        <title>Genome- and Community-Level Interaction Insights into Carbon Utilization and Element Cycling Functions of Hydrothermarchaeota in Hydrothermal Sediment.</title>
        <authorList>
            <person name="Zhou Z."/>
            <person name="Liu Y."/>
            <person name="Xu W."/>
            <person name="Pan J."/>
            <person name="Luo Z.H."/>
            <person name="Li M."/>
        </authorList>
    </citation>
    <scope>NUCLEOTIDE SEQUENCE [LARGE SCALE GENOMIC DNA]</scope>
    <source>
        <strain evidence="8">SpSt-413</strain>
    </source>
</reference>
<proteinExistence type="inferred from homology"/>
<dbReference type="Pfam" id="PF00005">
    <property type="entry name" value="ABC_tran"/>
    <property type="match status" value="1"/>
</dbReference>
<dbReference type="InterPro" id="IPR017871">
    <property type="entry name" value="ABC_transporter-like_CS"/>
</dbReference>
<protein>
    <recommendedName>
        <fullName evidence="3">Cell division ATP-binding protein FtsE</fullName>
    </recommendedName>
</protein>